<name>A0A286GI50_9PROT</name>
<protein>
    <submittedName>
        <fullName evidence="2">Regulator of G protein signaling domain-containing protein</fullName>
    </submittedName>
</protein>
<proteinExistence type="predicted"/>
<dbReference type="Gene3D" id="1.10.167.10">
    <property type="entry name" value="Regulator of G-protein Signalling 4, domain 2"/>
    <property type="match status" value="1"/>
</dbReference>
<evidence type="ECO:0000313" key="2">
    <source>
        <dbReference type="EMBL" id="SOD94896.1"/>
    </source>
</evidence>
<dbReference type="Pfam" id="PF00615">
    <property type="entry name" value="RGS"/>
    <property type="match status" value="1"/>
</dbReference>
<dbReference type="AlphaFoldDB" id="A0A286GI50"/>
<organism evidence="2 3">
    <name type="scientific">Caenispirillum bisanense</name>
    <dbReference type="NCBI Taxonomy" id="414052"/>
    <lineage>
        <taxon>Bacteria</taxon>
        <taxon>Pseudomonadati</taxon>
        <taxon>Pseudomonadota</taxon>
        <taxon>Alphaproteobacteria</taxon>
        <taxon>Rhodospirillales</taxon>
        <taxon>Novispirillaceae</taxon>
        <taxon>Caenispirillum</taxon>
    </lineage>
</organism>
<feature type="domain" description="RGS" evidence="1">
    <location>
        <begin position="156"/>
        <end position="241"/>
    </location>
</feature>
<reference evidence="2 3" key="1">
    <citation type="submission" date="2017-09" db="EMBL/GenBank/DDBJ databases">
        <authorList>
            <person name="Ehlers B."/>
            <person name="Leendertz F.H."/>
        </authorList>
    </citation>
    <scope>NUCLEOTIDE SEQUENCE [LARGE SCALE GENOMIC DNA]</scope>
    <source>
        <strain evidence="2 3">USBA 140</strain>
    </source>
</reference>
<keyword evidence="3" id="KW-1185">Reference proteome</keyword>
<sequence>MSVPDILTKYPAVLTNKDWQKKKGPFAKMAGKTGVGEALQACEKAWGAVDWSVFDAQQVRKKGPGAVVNGFKTAQAEYKKSVEGLRKALMAAIDAADKSAAAFKKNKLIPSSATKAAADISKMAQFMLVGTKSIDMKDFEALADRCNRLIQIKDIDSLKRDKELDKEFVAYAKKEDSYENYLFLEKSKGAKITAANAQAVYDAFLSTSAKNQINVPGKLVKEYEKNMQDGNWDAMEGLMLKLRSEAATTLSDTLLRFKLLV</sequence>
<dbReference type="SUPFAM" id="SSF48097">
    <property type="entry name" value="Regulator of G-protein signaling, RGS"/>
    <property type="match status" value="1"/>
</dbReference>
<dbReference type="EMBL" id="OCNJ01000004">
    <property type="protein sequence ID" value="SOD94896.1"/>
    <property type="molecule type" value="Genomic_DNA"/>
</dbReference>
<dbReference type="Proteomes" id="UP000219621">
    <property type="component" value="Unassembled WGS sequence"/>
</dbReference>
<dbReference type="InterPro" id="IPR016137">
    <property type="entry name" value="RGS"/>
</dbReference>
<dbReference type="OrthoDB" id="7374040at2"/>
<gene>
    <name evidence="2" type="ORF">SAMN05421508_104157</name>
</gene>
<accession>A0A286GI50</accession>
<dbReference type="InterPro" id="IPR036305">
    <property type="entry name" value="RGS_sf"/>
</dbReference>
<dbReference type="InterPro" id="IPR044926">
    <property type="entry name" value="RGS_subdomain_2"/>
</dbReference>
<dbReference type="RefSeq" id="WP_097279121.1">
    <property type="nucleotide sequence ID" value="NZ_OCNJ01000004.1"/>
</dbReference>
<evidence type="ECO:0000313" key="3">
    <source>
        <dbReference type="Proteomes" id="UP000219621"/>
    </source>
</evidence>
<evidence type="ECO:0000259" key="1">
    <source>
        <dbReference type="Pfam" id="PF00615"/>
    </source>
</evidence>